<accession>A0A4Q2RAY5</accession>
<dbReference type="Proteomes" id="UP000289411">
    <property type="component" value="Unassembled WGS sequence"/>
</dbReference>
<keyword evidence="1" id="KW-0812">Transmembrane</keyword>
<reference evidence="2 3" key="1">
    <citation type="submission" date="2018-09" db="EMBL/GenBank/DDBJ databases">
        <authorList>
            <person name="Grouzdev D.S."/>
            <person name="Krutkina M.S."/>
        </authorList>
    </citation>
    <scope>NUCLEOTIDE SEQUENCE [LARGE SCALE GENOMIC DNA]</scope>
    <source>
        <strain evidence="2 3">RmlP001</strain>
    </source>
</reference>
<proteinExistence type="predicted"/>
<dbReference type="EMBL" id="QYBC01000012">
    <property type="protein sequence ID" value="RYB03960.1"/>
    <property type="molecule type" value="Genomic_DNA"/>
</dbReference>
<organism evidence="2 3">
    <name type="scientific">Lichenibacterium ramalinae</name>
    <dbReference type="NCBI Taxonomy" id="2316527"/>
    <lineage>
        <taxon>Bacteria</taxon>
        <taxon>Pseudomonadati</taxon>
        <taxon>Pseudomonadota</taxon>
        <taxon>Alphaproteobacteria</taxon>
        <taxon>Hyphomicrobiales</taxon>
        <taxon>Lichenihabitantaceae</taxon>
        <taxon>Lichenibacterium</taxon>
    </lineage>
</organism>
<feature type="transmembrane region" description="Helical" evidence="1">
    <location>
        <begin position="100"/>
        <end position="124"/>
    </location>
</feature>
<sequence length="187" mass="18850">MPALLLSLLPLLGRIAPEILGLAFGGAAEPVASRVEAALHDIFGTADPAAVAAAAEAEPGKAEALKARLSAETADLKAELDDVADARAATRGLAQAGSPIAWGSPVISTVVVLAFAIVAVVVFARYGVESAVGQLIAGALIAKFGTVVDYWLGTSHGTVERADQITAMLHEAIGGPAARPPSGRVRA</sequence>
<name>A0A4Q2RAY5_9HYPH</name>
<evidence type="ECO:0000256" key="1">
    <source>
        <dbReference type="SAM" id="Phobius"/>
    </source>
</evidence>
<evidence type="ECO:0000313" key="3">
    <source>
        <dbReference type="Proteomes" id="UP000289411"/>
    </source>
</evidence>
<evidence type="ECO:0000313" key="2">
    <source>
        <dbReference type="EMBL" id="RYB03960.1"/>
    </source>
</evidence>
<dbReference type="AlphaFoldDB" id="A0A4Q2RAY5"/>
<keyword evidence="3" id="KW-1185">Reference proteome</keyword>
<gene>
    <name evidence="2" type="ORF">D3272_15330</name>
</gene>
<keyword evidence="1" id="KW-1133">Transmembrane helix</keyword>
<protein>
    <submittedName>
        <fullName evidence="2">Uncharacterized protein</fullName>
    </submittedName>
</protein>
<dbReference type="RefSeq" id="WP_129220081.1">
    <property type="nucleotide sequence ID" value="NZ_QYBC01000012.1"/>
</dbReference>
<reference evidence="2 3" key="2">
    <citation type="submission" date="2019-02" db="EMBL/GenBank/DDBJ databases">
        <title>'Lichenibacterium ramalinii' gen. nov. sp. nov., 'Lichenibacterium minor' gen. nov. sp. nov.</title>
        <authorList>
            <person name="Pankratov T."/>
        </authorList>
    </citation>
    <scope>NUCLEOTIDE SEQUENCE [LARGE SCALE GENOMIC DNA]</scope>
    <source>
        <strain evidence="2 3">RmlP001</strain>
    </source>
</reference>
<dbReference type="OrthoDB" id="9799970at2"/>
<keyword evidence="1" id="KW-0472">Membrane</keyword>
<comment type="caution">
    <text evidence="2">The sequence shown here is derived from an EMBL/GenBank/DDBJ whole genome shotgun (WGS) entry which is preliminary data.</text>
</comment>